<evidence type="ECO:0000313" key="3">
    <source>
        <dbReference type="Proteomes" id="UP000653411"/>
    </source>
</evidence>
<dbReference type="AlphaFoldDB" id="A0A918CY07"/>
<sequence>MGPGEAAVRKDPDQQVRWIFHGRTGRLWHIRPEGYILQHVADRAGVKYRVHYGYDYPVGGRGSPMYSFDAADARRVAPDVIGGVIEVDPTWRTDTPEGRRIHRWNRLKLFLSVTASLSPLIAAFVFLIIAFVR</sequence>
<keyword evidence="3" id="KW-1185">Reference proteome</keyword>
<dbReference type="Proteomes" id="UP000653411">
    <property type="component" value="Unassembled WGS sequence"/>
</dbReference>
<proteinExistence type="predicted"/>
<keyword evidence="1" id="KW-0472">Membrane</keyword>
<dbReference type="EMBL" id="BMML01000054">
    <property type="protein sequence ID" value="GGN46400.1"/>
    <property type="molecule type" value="Genomic_DNA"/>
</dbReference>
<protein>
    <submittedName>
        <fullName evidence="2">Uncharacterized protein</fullName>
    </submittedName>
</protein>
<name>A0A918CY07_9ACTN</name>
<reference evidence="2" key="1">
    <citation type="journal article" date="2014" name="Int. J. Syst. Evol. Microbiol.">
        <title>Complete genome sequence of Corynebacterium casei LMG S-19264T (=DSM 44701T), isolated from a smear-ripened cheese.</title>
        <authorList>
            <consortium name="US DOE Joint Genome Institute (JGI-PGF)"/>
            <person name="Walter F."/>
            <person name="Albersmeier A."/>
            <person name="Kalinowski J."/>
            <person name="Ruckert C."/>
        </authorList>
    </citation>
    <scope>NUCLEOTIDE SEQUENCE</scope>
    <source>
        <strain evidence="2">CGMCC 4.7110</strain>
    </source>
</reference>
<feature type="transmembrane region" description="Helical" evidence="1">
    <location>
        <begin position="109"/>
        <end position="132"/>
    </location>
</feature>
<keyword evidence="1" id="KW-1133">Transmembrane helix</keyword>
<accession>A0A918CY07</accession>
<keyword evidence="1" id="KW-0812">Transmembrane</keyword>
<reference evidence="2" key="2">
    <citation type="submission" date="2020-09" db="EMBL/GenBank/DDBJ databases">
        <authorList>
            <person name="Sun Q."/>
            <person name="Zhou Y."/>
        </authorList>
    </citation>
    <scope>NUCLEOTIDE SEQUENCE</scope>
    <source>
        <strain evidence="2">CGMCC 4.7110</strain>
    </source>
</reference>
<organism evidence="2 3">
    <name type="scientific">Streptomyces fuscichromogenes</name>
    <dbReference type="NCBI Taxonomy" id="1324013"/>
    <lineage>
        <taxon>Bacteria</taxon>
        <taxon>Bacillati</taxon>
        <taxon>Actinomycetota</taxon>
        <taxon>Actinomycetes</taxon>
        <taxon>Kitasatosporales</taxon>
        <taxon>Streptomycetaceae</taxon>
        <taxon>Streptomyces</taxon>
    </lineage>
</organism>
<evidence type="ECO:0000256" key="1">
    <source>
        <dbReference type="SAM" id="Phobius"/>
    </source>
</evidence>
<gene>
    <name evidence="2" type="ORF">GCM10011578_099280</name>
</gene>
<comment type="caution">
    <text evidence="2">The sequence shown here is derived from an EMBL/GenBank/DDBJ whole genome shotgun (WGS) entry which is preliminary data.</text>
</comment>
<evidence type="ECO:0000313" key="2">
    <source>
        <dbReference type="EMBL" id="GGN46400.1"/>
    </source>
</evidence>